<dbReference type="PROSITE" id="PS50283">
    <property type="entry name" value="NA_SOLUT_SYMP_3"/>
    <property type="match status" value="1"/>
</dbReference>
<name>A0ABT5IZN2_9NEIS</name>
<dbReference type="Proteomes" id="UP001219956">
    <property type="component" value="Unassembled WGS sequence"/>
</dbReference>
<evidence type="ECO:0000256" key="3">
    <source>
        <dbReference type="ARBA" id="ARBA00022448"/>
    </source>
</evidence>
<dbReference type="CDD" id="cd11474">
    <property type="entry name" value="SLC5sbd_CHT"/>
    <property type="match status" value="1"/>
</dbReference>
<feature type="transmembrane region" description="Helical" evidence="11">
    <location>
        <begin position="183"/>
        <end position="206"/>
    </location>
</feature>
<keyword evidence="7 11" id="KW-1133">Transmembrane helix</keyword>
<evidence type="ECO:0000256" key="4">
    <source>
        <dbReference type="ARBA" id="ARBA00022475"/>
    </source>
</evidence>
<feature type="transmembrane region" description="Helical" evidence="11">
    <location>
        <begin position="393"/>
        <end position="411"/>
    </location>
</feature>
<feature type="transmembrane region" description="Helical" evidence="11">
    <location>
        <begin position="314"/>
        <end position="339"/>
    </location>
</feature>
<evidence type="ECO:0000256" key="2">
    <source>
        <dbReference type="ARBA" id="ARBA00006434"/>
    </source>
</evidence>
<feature type="transmembrane region" description="Helical" evidence="11">
    <location>
        <begin position="155"/>
        <end position="176"/>
    </location>
</feature>
<evidence type="ECO:0000256" key="8">
    <source>
        <dbReference type="ARBA" id="ARBA00023136"/>
    </source>
</evidence>
<evidence type="ECO:0000256" key="11">
    <source>
        <dbReference type="SAM" id="Phobius"/>
    </source>
</evidence>
<comment type="similarity">
    <text evidence="2 10">Belongs to the sodium:solute symporter (SSF) (TC 2.A.21) family.</text>
</comment>
<dbReference type="InterPro" id="IPR018212">
    <property type="entry name" value="Na/solute_symporter_CS"/>
</dbReference>
<dbReference type="EMBL" id="JAQQLF010000015">
    <property type="protein sequence ID" value="MDC7718031.1"/>
    <property type="molecule type" value="Genomic_DNA"/>
</dbReference>
<dbReference type="PROSITE" id="PS00457">
    <property type="entry name" value="NA_SOLUT_SYMP_2"/>
    <property type="match status" value="1"/>
</dbReference>
<dbReference type="PANTHER" id="PTHR48086:SF7">
    <property type="entry name" value="SODIUM-SOLUTE SYMPORTER-RELATED"/>
    <property type="match status" value="1"/>
</dbReference>
<evidence type="ECO:0000256" key="6">
    <source>
        <dbReference type="ARBA" id="ARBA00022847"/>
    </source>
</evidence>
<keyword evidence="9" id="KW-0915">Sodium</keyword>
<evidence type="ECO:0000313" key="12">
    <source>
        <dbReference type="EMBL" id="MDC7718031.1"/>
    </source>
</evidence>
<dbReference type="InterPro" id="IPR001734">
    <property type="entry name" value="Na/solute_symporter"/>
</dbReference>
<comment type="subcellular location">
    <subcellularLocation>
        <location evidence="1">Membrane</location>
        <topology evidence="1">Multi-pass membrane protein</topology>
    </subcellularLocation>
</comment>
<accession>A0ABT5IZN2</accession>
<dbReference type="PANTHER" id="PTHR48086">
    <property type="entry name" value="SODIUM/PROLINE SYMPORTER-RELATED"/>
    <property type="match status" value="1"/>
</dbReference>
<proteinExistence type="inferred from homology"/>
<keyword evidence="3" id="KW-0813">Transport</keyword>
<keyword evidence="4" id="KW-1003">Cell membrane</keyword>
<feature type="transmembrane region" description="Helical" evidence="11">
    <location>
        <begin position="6"/>
        <end position="24"/>
    </location>
</feature>
<evidence type="ECO:0000256" key="10">
    <source>
        <dbReference type="RuleBase" id="RU362091"/>
    </source>
</evidence>
<feature type="transmembrane region" description="Helical" evidence="11">
    <location>
        <begin position="443"/>
        <end position="463"/>
    </location>
</feature>
<evidence type="ECO:0000313" key="13">
    <source>
        <dbReference type="Proteomes" id="UP001219956"/>
    </source>
</evidence>
<dbReference type="RefSeq" id="WP_272752332.1">
    <property type="nucleotide sequence ID" value="NZ_JAQQLF010000015.1"/>
</dbReference>
<dbReference type="InterPro" id="IPR038377">
    <property type="entry name" value="Na/Glc_symporter_sf"/>
</dbReference>
<evidence type="ECO:0000256" key="1">
    <source>
        <dbReference type="ARBA" id="ARBA00004141"/>
    </source>
</evidence>
<keyword evidence="9" id="KW-0739">Sodium transport</keyword>
<comment type="caution">
    <text evidence="12">The sequence shown here is derived from an EMBL/GenBank/DDBJ whole genome shotgun (WGS) entry which is preliminary data.</text>
</comment>
<protein>
    <submittedName>
        <fullName evidence="12">Sodium:solute symporter family protein</fullName>
    </submittedName>
</protein>
<feature type="transmembrane region" description="Helical" evidence="11">
    <location>
        <begin position="115"/>
        <end position="143"/>
    </location>
</feature>
<keyword evidence="5 11" id="KW-0812">Transmembrane</keyword>
<keyword evidence="9" id="KW-0406">Ion transport</keyword>
<dbReference type="Pfam" id="PF00474">
    <property type="entry name" value="SSF"/>
    <property type="match status" value="1"/>
</dbReference>
<organism evidence="12 13">
    <name type="scientific">Vogesella aquatica</name>
    <dbReference type="NCBI Taxonomy" id="2984206"/>
    <lineage>
        <taxon>Bacteria</taxon>
        <taxon>Pseudomonadati</taxon>
        <taxon>Pseudomonadota</taxon>
        <taxon>Betaproteobacteria</taxon>
        <taxon>Neisseriales</taxon>
        <taxon>Chromobacteriaceae</taxon>
        <taxon>Vogesella</taxon>
    </lineage>
</organism>
<feature type="transmembrane region" description="Helical" evidence="11">
    <location>
        <begin position="360"/>
        <end position="381"/>
    </location>
</feature>
<feature type="transmembrane region" description="Helical" evidence="11">
    <location>
        <begin position="264"/>
        <end position="287"/>
    </location>
</feature>
<sequence length="490" mass="52170">MLVWFVVMYLAVTVGIGLYASTRVKNAKDFASAGGSMPLPVVTAMVFATWFGSEAVLGIPSTFLEEGFAGIIEDPFGSFGCLMLVGVLFARRLYRMNLLTIGDFFRNRYGNTVEGITSVVIILSYLGWIAAQMTALGVVFNVLSEGSITTTQGTLIGAVIVLVYTLCGGMLSVAFTDFLQMSVIVGGLIYLVYLVSGMAGGFDVVVAKAASENKLSFIHDTSPKGIVAFIGAAVTMMLGSIPQQDVYQRVMSAKNEDVAVKGSILGACMYLTFCMLPIFLASAAALIDPEMVKAQLGIDPQMVLPRLILDKTPLFAQIMFFGALLSAIMSTASGTLMAPSVTFTENVLKHFMPKMTDRQFIKAMRIAIVVAAVSTTAFALYSDASIYEMVGNAYKVTLVAAVVPLFAGLFWQRATTQGALTSMLLGAATWIPLELTLTDDAFWPPQLAGLLMSLLGMVLGSLLPQIIGDYRQAGAPAQVAGHTPPQTQAG</sequence>
<feature type="transmembrane region" description="Helical" evidence="11">
    <location>
        <begin position="36"/>
        <end position="56"/>
    </location>
</feature>
<dbReference type="InterPro" id="IPR050277">
    <property type="entry name" value="Sodium:Solute_Symporter"/>
</dbReference>
<keyword evidence="8 11" id="KW-0472">Membrane</keyword>
<keyword evidence="6" id="KW-0769">Symport</keyword>
<feature type="transmembrane region" description="Helical" evidence="11">
    <location>
        <begin position="76"/>
        <end position="94"/>
    </location>
</feature>
<gene>
    <name evidence="12" type="ORF">PQU95_12500</name>
</gene>
<dbReference type="Gene3D" id="1.20.1730.10">
    <property type="entry name" value="Sodium/glucose cotransporter"/>
    <property type="match status" value="1"/>
</dbReference>
<evidence type="ECO:0000256" key="7">
    <source>
        <dbReference type="ARBA" id="ARBA00022989"/>
    </source>
</evidence>
<evidence type="ECO:0000256" key="9">
    <source>
        <dbReference type="ARBA" id="ARBA00023201"/>
    </source>
</evidence>
<feature type="transmembrane region" description="Helical" evidence="11">
    <location>
        <begin position="418"/>
        <end position="437"/>
    </location>
</feature>
<keyword evidence="13" id="KW-1185">Reference proteome</keyword>
<feature type="transmembrane region" description="Helical" evidence="11">
    <location>
        <begin position="226"/>
        <end position="243"/>
    </location>
</feature>
<evidence type="ECO:0000256" key="5">
    <source>
        <dbReference type="ARBA" id="ARBA00022692"/>
    </source>
</evidence>
<reference evidence="12 13" key="1">
    <citation type="submission" date="2023-01" db="EMBL/GenBank/DDBJ databases">
        <title>Novel species of the genus Vogesella isolated from rivers.</title>
        <authorList>
            <person name="Lu H."/>
        </authorList>
    </citation>
    <scope>NUCLEOTIDE SEQUENCE [LARGE SCALE GENOMIC DNA]</scope>
    <source>
        <strain evidence="12 13">DC21W</strain>
    </source>
</reference>